<keyword evidence="1" id="KW-1133">Transmembrane helix</keyword>
<dbReference type="AlphaFoldDB" id="A0A1J5RPT6"/>
<dbReference type="InterPro" id="IPR040811">
    <property type="entry name" value="SLATT_4"/>
</dbReference>
<organism evidence="3">
    <name type="scientific">mine drainage metagenome</name>
    <dbReference type="NCBI Taxonomy" id="410659"/>
    <lineage>
        <taxon>unclassified sequences</taxon>
        <taxon>metagenomes</taxon>
        <taxon>ecological metagenomes</taxon>
    </lineage>
</organism>
<keyword evidence="1" id="KW-0812">Transmembrane</keyword>
<comment type="caution">
    <text evidence="3">The sequence shown here is derived from an EMBL/GenBank/DDBJ whole genome shotgun (WGS) entry which is preliminary data.</text>
</comment>
<feature type="domain" description="SMODS and SLOG-associating 2TM effector" evidence="2">
    <location>
        <begin position="17"/>
        <end position="180"/>
    </location>
</feature>
<feature type="transmembrane region" description="Helical" evidence="1">
    <location>
        <begin position="51"/>
        <end position="69"/>
    </location>
</feature>
<dbReference type="EMBL" id="MLJW01000130">
    <property type="protein sequence ID" value="OIQ97610.1"/>
    <property type="molecule type" value="Genomic_DNA"/>
</dbReference>
<sequence length="193" mass="21206">MEPHSPASNPLPAGETLEGQLREMYGRVAYTHKTHEKMADANTARHKTIKAVEIGVTALATGSLLLAILGDSKAATVIGAIFSTASLAITLYFKEATLGEQSQKHTATASRLWGVREQLLSLLVDLHDQRPEPDIRAIRDHLNAELEQVYKAAPRTSPAAYAAAQRALKDNEELYFSDDELDHLLPKDLRRKA</sequence>
<reference evidence="3" key="1">
    <citation type="submission" date="2016-10" db="EMBL/GenBank/DDBJ databases">
        <title>Sequence of Gallionella enrichment culture.</title>
        <authorList>
            <person name="Poehlein A."/>
            <person name="Muehling M."/>
            <person name="Daniel R."/>
        </authorList>
    </citation>
    <scope>NUCLEOTIDE SEQUENCE</scope>
</reference>
<evidence type="ECO:0000256" key="1">
    <source>
        <dbReference type="SAM" id="Phobius"/>
    </source>
</evidence>
<evidence type="ECO:0000313" key="3">
    <source>
        <dbReference type="EMBL" id="OIQ97610.1"/>
    </source>
</evidence>
<dbReference type="Pfam" id="PF18186">
    <property type="entry name" value="SLATT_4"/>
    <property type="match status" value="1"/>
</dbReference>
<accession>A0A1J5RPT6</accession>
<keyword evidence="1" id="KW-0472">Membrane</keyword>
<gene>
    <name evidence="3" type="ORF">GALL_203690</name>
</gene>
<feature type="transmembrane region" description="Helical" evidence="1">
    <location>
        <begin position="75"/>
        <end position="93"/>
    </location>
</feature>
<proteinExistence type="predicted"/>
<dbReference type="NCBIfam" id="NF033632">
    <property type="entry name" value="SLATT_4"/>
    <property type="match status" value="1"/>
</dbReference>
<evidence type="ECO:0000259" key="2">
    <source>
        <dbReference type="Pfam" id="PF18186"/>
    </source>
</evidence>
<protein>
    <recommendedName>
        <fullName evidence="2">SMODS and SLOG-associating 2TM effector domain-containing protein</fullName>
    </recommendedName>
</protein>
<name>A0A1J5RPT6_9ZZZZ</name>